<feature type="transmembrane region" description="Helical" evidence="2">
    <location>
        <begin position="191"/>
        <end position="211"/>
    </location>
</feature>
<dbReference type="EMBL" id="BMAW01050415">
    <property type="protein sequence ID" value="GFS75166.1"/>
    <property type="molecule type" value="Genomic_DNA"/>
</dbReference>
<comment type="caution">
    <text evidence="3">The sequence shown here is derived from an EMBL/GenBank/DDBJ whole genome shotgun (WGS) entry which is preliminary data.</text>
</comment>
<keyword evidence="4" id="KW-1185">Reference proteome</keyword>
<gene>
    <name evidence="3" type="ORF">NPIL_417451</name>
</gene>
<organism evidence="3 4">
    <name type="scientific">Nephila pilipes</name>
    <name type="common">Giant wood spider</name>
    <name type="synonym">Nephila maculata</name>
    <dbReference type="NCBI Taxonomy" id="299642"/>
    <lineage>
        <taxon>Eukaryota</taxon>
        <taxon>Metazoa</taxon>
        <taxon>Ecdysozoa</taxon>
        <taxon>Arthropoda</taxon>
        <taxon>Chelicerata</taxon>
        <taxon>Arachnida</taxon>
        <taxon>Araneae</taxon>
        <taxon>Araneomorphae</taxon>
        <taxon>Entelegynae</taxon>
        <taxon>Araneoidea</taxon>
        <taxon>Nephilidae</taxon>
        <taxon>Nephila</taxon>
    </lineage>
</organism>
<proteinExistence type="predicted"/>
<accession>A0A8X6MS71</accession>
<feature type="transmembrane region" description="Helical" evidence="2">
    <location>
        <begin position="159"/>
        <end position="179"/>
    </location>
</feature>
<evidence type="ECO:0000256" key="1">
    <source>
        <dbReference type="SAM" id="MobiDB-lite"/>
    </source>
</evidence>
<keyword evidence="2" id="KW-1133">Transmembrane helix</keyword>
<keyword evidence="2" id="KW-0812">Transmembrane</keyword>
<keyword evidence="2" id="KW-0472">Membrane</keyword>
<evidence type="ECO:0000313" key="4">
    <source>
        <dbReference type="Proteomes" id="UP000887013"/>
    </source>
</evidence>
<dbReference type="Proteomes" id="UP000887013">
    <property type="component" value="Unassembled WGS sequence"/>
</dbReference>
<feature type="region of interest" description="Disordered" evidence="1">
    <location>
        <begin position="93"/>
        <end position="115"/>
    </location>
</feature>
<protein>
    <submittedName>
        <fullName evidence="3">Uncharacterized protein</fullName>
    </submittedName>
</protein>
<feature type="transmembrane region" description="Helical" evidence="2">
    <location>
        <begin position="231"/>
        <end position="252"/>
    </location>
</feature>
<feature type="region of interest" description="Disordered" evidence="1">
    <location>
        <begin position="38"/>
        <end position="67"/>
    </location>
</feature>
<feature type="transmembrane region" description="Helical" evidence="2">
    <location>
        <begin position="128"/>
        <end position="147"/>
    </location>
</feature>
<sequence>MSLRIEKRKTKLRNSSQSQFHNWKNRETCIVASDMDTSEGAASLRGRSPGGRAGRRGGTSRVPGERLLRRPKKVNPILLSMLTMAAEFWEKFEGPGERPDSEEETGQQNTLIKETYSGPAERRRAMRFVQVLIFCWITIAVGAISLGHCRASKMMPLQVLLLGMYGQFPVLFQLLIIHWRDDQDENTIKKLKIYTIFALLHIVNMFCQLTYNLYYLGMPSFDKLDLNYCEFYFFYFTLISETVCIGLIIRYIKVVAIAVIRLPVTVHDLYRDHIR</sequence>
<name>A0A8X6MS71_NEPPI</name>
<reference evidence="3" key="1">
    <citation type="submission" date="2020-08" db="EMBL/GenBank/DDBJ databases">
        <title>Multicomponent nature underlies the extraordinary mechanical properties of spider dragline silk.</title>
        <authorList>
            <person name="Kono N."/>
            <person name="Nakamura H."/>
            <person name="Mori M."/>
            <person name="Yoshida Y."/>
            <person name="Ohtoshi R."/>
            <person name="Malay A.D."/>
            <person name="Moran D.A.P."/>
            <person name="Tomita M."/>
            <person name="Numata K."/>
            <person name="Arakawa K."/>
        </authorList>
    </citation>
    <scope>NUCLEOTIDE SEQUENCE</scope>
</reference>
<evidence type="ECO:0000256" key="2">
    <source>
        <dbReference type="SAM" id="Phobius"/>
    </source>
</evidence>
<dbReference type="AlphaFoldDB" id="A0A8X6MS71"/>
<evidence type="ECO:0000313" key="3">
    <source>
        <dbReference type="EMBL" id="GFS75166.1"/>
    </source>
</evidence>